<dbReference type="AlphaFoldDB" id="A0A8D9H949"/>
<reference evidence="1 2" key="1">
    <citation type="submission" date="2021-07" db="EMBL/GenBank/DDBJ databases">
        <authorList>
            <consortium name="Genoscope - CEA"/>
            <person name="William W."/>
        </authorList>
    </citation>
    <scope>NUCLEOTIDE SEQUENCE [LARGE SCALE GENOMIC DNA]</scope>
</reference>
<gene>
    <name evidence="1" type="ORF">BRAPAZ1V2_A02P26430.2</name>
</gene>
<sequence>QPRLSRVLFHLLPNNSRRYQLQIHHIKVLIKSITHDLPSIRVSLLQISGTATIKKVSFLTLRTISSFHLNKPSTCNSLDWYLSLIFIIKLLSAVSNVKLTSSTEIHSSIAIRFTFLAKFIEITTPPTTIFTQLFRFQNFGHLTSLSKIFHLSIITSVLQ</sequence>
<organism evidence="1 2">
    <name type="scientific">Brassica campestris</name>
    <name type="common">Field mustard</name>
    <dbReference type="NCBI Taxonomy" id="3711"/>
    <lineage>
        <taxon>Eukaryota</taxon>
        <taxon>Viridiplantae</taxon>
        <taxon>Streptophyta</taxon>
        <taxon>Embryophyta</taxon>
        <taxon>Tracheophyta</taxon>
        <taxon>Spermatophyta</taxon>
        <taxon>Magnoliopsida</taxon>
        <taxon>eudicotyledons</taxon>
        <taxon>Gunneridae</taxon>
        <taxon>Pentapetalae</taxon>
        <taxon>rosids</taxon>
        <taxon>malvids</taxon>
        <taxon>Brassicales</taxon>
        <taxon>Brassicaceae</taxon>
        <taxon>Brassiceae</taxon>
        <taxon>Brassica</taxon>
    </lineage>
</organism>
<dbReference type="EMBL" id="LS974618">
    <property type="protein sequence ID" value="CAG7893691.1"/>
    <property type="molecule type" value="Genomic_DNA"/>
</dbReference>
<proteinExistence type="predicted"/>
<dbReference type="Proteomes" id="UP000694005">
    <property type="component" value="Chromosome A02"/>
</dbReference>
<protein>
    <submittedName>
        <fullName evidence="1">Uncharacterized protein</fullName>
    </submittedName>
</protein>
<accession>A0A8D9H949</accession>
<evidence type="ECO:0000313" key="1">
    <source>
        <dbReference type="EMBL" id="CAG7893691.1"/>
    </source>
</evidence>
<evidence type="ECO:0000313" key="2">
    <source>
        <dbReference type="Proteomes" id="UP000694005"/>
    </source>
</evidence>
<dbReference type="Gramene" id="A02p26430.2_BraZ1">
    <property type="protein sequence ID" value="A02p26430.2_BraZ1.CDS"/>
    <property type="gene ID" value="A02g26430.2_BraZ1"/>
</dbReference>
<feature type="non-terminal residue" evidence="1">
    <location>
        <position position="159"/>
    </location>
</feature>
<name>A0A8D9H949_BRACM</name>